<dbReference type="VEuPathDB" id="FungiDB:JI435_032530"/>
<sequence>MSVFNIVEYQAGQRNPIGRGFRKNSQGQLSGRKSTLIAFALRLRLHHLSSVSVDQHSTCVRGNIWKRHPAKTQFDYAQRPRRSRQTFSLMQSALLSPPPLVTRVPHLAITPHCRETRHRRDSELSWKGKGPAGRSCTTAYAAGMKLRFHTSQ</sequence>
<dbReference type="Proteomes" id="UP000663193">
    <property type="component" value="Chromosome 5"/>
</dbReference>
<reference evidence="2" key="1">
    <citation type="journal article" date="2021" name="BMC Genomics">
        <title>Chromosome-level genome assembly and manually-curated proteome of model necrotroph Parastagonospora nodorum Sn15 reveals a genome-wide trove of candidate effector homologs, and redundancy of virulence-related functions within an accessory chromosome.</title>
        <authorList>
            <person name="Bertazzoni S."/>
            <person name="Jones D.A.B."/>
            <person name="Phan H.T."/>
            <person name="Tan K.-C."/>
            <person name="Hane J.K."/>
        </authorList>
    </citation>
    <scope>NUCLEOTIDE SEQUENCE [LARGE SCALE GENOMIC DNA]</scope>
    <source>
        <strain evidence="2">SN15 / ATCC MYA-4574 / FGSC 10173)</strain>
    </source>
</reference>
<organism evidence="1 2">
    <name type="scientific">Phaeosphaeria nodorum (strain SN15 / ATCC MYA-4574 / FGSC 10173)</name>
    <name type="common">Glume blotch fungus</name>
    <name type="synonym">Parastagonospora nodorum</name>
    <dbReference type="NCBI Taxonomy" id="321614"/>
    <lineage>
        <taxon>Eukaryota</taxon>
        <taxon>Fungi</taxon>
        <taxon>Dikarya</taxon>
        <taxon>Ascomycota</taxon>
        <taxon>Pezizomycotina</taxon>
        <taxon>Dothideomycetes</taxon>
        <taxon>Pleosporomycetidae</taxon>
        <taxon>Pleosporales</taxon>
        <taxon>Pleosporineae</taxon>
        <taxon>Phaeosphaeriaceae</taxon>
        <taxon>Parastagonospora</taxon>
    </lineage>
</organism>
<keyword evidence="2" id="KW-1185">Reference proteome</keyword>
<dbReference type="AlphaFoldDB" id="A0A7U2I160"/>
<evidence type="ECO:0000313" key="1">
    <source>
        <dbReference type="EMBL" id="QRC95577.1"/>
    </source>
</evidence>
<name>A0A7U2I160_PHANO</name>
<evidence type="ECO:0000313" key="2">
    <source>
        <dbReference type="Proteomes" id="UP000663193"/>
    </source>
</evidence>
<dbReference type="EMBL" id="CP069027">
    <property type="protein sequence ID" value="QRC95577.1"/>
    <property type="molecule type" value="Genomic_DNA"/>
</dbReference>
<accession>A0A7U2I160</accession>
<proteinExistence type="predicted"/>
<gene>
    <name evidence="1" type="ORF">JI435_032530</name>
</gene>
<protein>
    <submittedName>
        <fullName evidence="1">Uncharacterized protein</fullName>
    </submittedName>
</protein>